<feature type="region of interest" description="Disordered" evidence="1">
    <location>
        <begin position="1158"/>
        <end position="1183"/>
    </location>
</feature>
<gene>
    <name evidence="2" type="ORF">ATI02_0007</name>
</gene>
<proteinExistence type="predicted"/>
<evidence type="ECO:0000313" key="2">
    <source>
        <dbReference type="EMBL" id="PKA67314.1"/>
    </source>
</evidence>
<dbReference type="EMBL" id="PHHE01000001">
    <property type="protein sequence ID" value="PKA67314.1"/>
    <property type="molecule type" value="Genomic_DNA"/>
</dbReference>
<reference evidence="2 3" key="1">
    <citation type="submission" date="2017-11" db="EMBL/GenBank/DDBJ databases">
        <title>Genome sequencing of a diverse group of Pseudomonas species.</title>
        <authorList>
            <person name="Loper J."/>
        </authorList>
    </citation>
    <scope>NUCLEOTIDE SEQUENCE [LARGE SCALE GENOMIC DNA]</scope>
    <source>
        <strain evidence="2 3">LMG 25716</strain>
    </source>
</reference>
<dbReference type="Proteomes" id="UP000232455">
    <property type="component" value="Unassembled WGS sequence"/>
</dbReference>
<evidence type="ECO:0008006" key="4">
    <source>
        <dbReference type="Google" id="ProtNLM"/>
    </source>
</evidence>
<comment type="caution">
    <text evidence="2">The sequence shown here is derived from an EMBL/GenBank/DDBJ whole genome shotgun (WGS) entry which is preliminary data.</text>
</comment>
<evidence type="ECO:0000313" key="3">
    <source>
        <dbReference type="Proteomes" id="UP000232455"/>
    </source>
</evidence>
<organism evidence="2 3">
    <name type="scientific">Pseudomonas baetica</name>
    <dbReference type="NCBI Taxonomy" id="674054"/>
    <lineage>
        <taxon>Bacteria</taxon>
        <taxon>Pseudomonadati</taxon>
        <taxon>Pseudomonadota</taxon>
        <taxon>Gammaproteobacteria</taxon>
        <taxon>Pseudomonadales</taxon>
        <taxon>Pseudomonadaceae</taxon>
        <taxon>Pseudomonas</taxon>
    </lineage>
</organism>
<sequence length="1183" mass="134222">MDTARLIHDLEKKLDFYERQNQGEPDLITPLHGYIAELLAASTVYPRILNRTTVFGLLQEQATWLHDLEGWQALKDPVPLAELEQQRVVTFKSGLLEVVRPVPVADDMPQKLKQQLATVASLYNIRHGVDGWVAPHVRVDEDRVTDVGYLQARDKLSASHGGYEVSFEDDDLVGVGTLLWEQLRASRETPEVAFEEWWLKMVLAYRRPYVFHLKFRSSEAREDFLAGAFQYVMADDSLRDSWEQCAADIALAANRMNAIVRPARRDSAEVLTGSEQEAYCPALDLSQLGDVIERFRRLRSARFFDCFQWWKGAGNYYDYETTHHLVAGIVKYECEDGVRRDSFPYTRRLLQHSAQAPHLAEILFRKIHLSPYLCLLLSDRATSHIGLIKVHQRLNGASQRLSDRYDYDRAWQQLVFAQALEVYAIAHDEPIDAEAARDTVLAIAEVFAWLAERETAPHAEGKGLVLLQGLKQAVERMEYHRPEGGRALPLFKDHCASAADFLVARHKQLNDRHDELPLAQWMFSFWCIEALSAGFMGKGAPETAPAGHVATLLVNDYLWLLQQRFTSVHVDIDDGPVFDSFDWSGLLRLCNKPLRRKLIHAFDDLVVDEPEGSEAGRRGFFGAVRTHLRLLLALVVDAESGFKKDVVEALLALIREFGFANDRLAGVFEVLKDGAGHGKVQLWARVCQASNLFAEDDFTAFLSILRERPTPIGGLLELFEATLSSARKARILEHVITLDFEAERIVWIPEIFRVAMMAANAGQLSLARHLAKYGASVRRSHSSVSFEPLAELIELKAIAEDAALNDKQRIDELELFLDTATQASDEAHQYARQLIANCCLTVDAQRALHLFDALLKERKQLTYATGRLKASRILGKKKKTGVDIDPWQLYGQWYEVYRAVGLKQVDARDLEEALGLLVECKRWEELDRVWRELPDRFQRSCELASIRCLHLQEQGRVDDALKHLHEVENLHGEFPAVQKGAFETLEKRLRNSNVVRLKSSPHVTDLYIKPDHTHARVMWREICALAPHDQSLVFGQATDADALEQFISSNIYSVTLELLTRKNNLYRPTDPDAQALIDQENLINDWLTSLLGHRLDYLNWTVKDQARIGSSASKKGVGEIDGGIYARTNCISIVEAFRLHNFKRKTIEDHLNKVAGYNSPGVRETLKKPSKSGEIPARPEHDG</sequence>
<evidence type="ECO:0000256" key="1">
    <source>
        <dbReference type="SAM" id="MobiDB-lite"/>
    </source>
</evidence>
<name>A0ABX4PQK0_9PSED</name>
<accession>A0ABX4PQK0</accession>
<dbReference type="RefSeq" id="WP_100845105.1">
    <property type="nucleotide sequence ID" value="NZ_PHHE01000001.1"/>
</dbReference>
<keyword evidence="3" id="KW-1185">Reference proteome</keyword>
<protein>
    <recommendedName>
        <fullName evidence="4">Tetratricopeptide repeat protein</fullName>
    </recommendedName>
</protein>